<reference evidence="1" key="1">
    <citation type="submission" date="2022-07" db="EMBL/GenBank/DDBJ databases">
        <title>Phylogenomic reconstructions and comparative analyses of Kickxellomycotina fungi.</title>
        <authorList>
            <person name="Reynolds N.K."/>
            <person name="Stajich J.E."/>
            <person name="Barry K."/>
            <person name="Grigoriev I.V."/>
            <person name="Crous P."/>
            <person name="Smith M.E."/>
        </authorList>
    </citation>
    <scope>NUCLEOTIDE SEQUENCE</scope>
    <source>
        <strain evidence="1">Benny 63K</strain>
    </source>
</reference>
<organism evidence="1 2">
    <name type="scientific">Kickxella alabastrina</name>
    <dbReference type="NCBI Taxonomy" id="61397"/>
    <lineage>
        <taxon>Eukaryota</taxon>
        <taxon>Fungi</taxon>
        <taxon>Fungi incertae sedis</taxon>
        <taxon>Zoopagomycota</taxon>
        <taxon>Kickxellomycotina</taxon>
        <taxon>Kickxellomycetes</taxon>
        <taxon>Kickxellales</taxon>
        <taxon>Kickxellaceae</taxon>
        <taxon>Kickxella</taxon>
    </lineage>
</organism>
<keyword evidence="2" id="KW-1185">Reference proteome</keyword>
<dbReference type="EMBL" id="JANBPG010001926">
    <property type="protein sequence ID" value="KAJ1887711.1"/>
    <property type="molecule type" value="Genomic_DNA"/>
</dbReference>
<gene>
    <name evidence="1" type="ORF">LPJ66_008971</name>
</gene>
<evidence type="ECO:0000313" key="1">
    <source>
        <dbReference type="EMBL" id="KAJ1887711.1"/>
    </source>
</evidence>
<proteinExistence type="predicted"/>
<evidence type="ECO:0000313" key="2">
    <source>
        <dbReference type="Proteomes" id="UP001150581"/>
    </source>
</evidence>
<sequence length="634" mass="69312">MLRISSPRAVTASTLVRHHSTTTATGAMFAKQGSLPRLPIPSLKDTATRYLKSLEPLLSRSEHAQSTKAASAFIGTSGLGPVLQQRLREVDRQAEHSWLEDIWLKKAYLEWRGPSYINVNWFAQLGDNPDYAAPAHVERGQVTGVQIQRAARVVTHMLELNEMINARSVPVDSLRGEPLCMAQFMWQFGTTRVPRPGCDQLVHQFPATARHILVMYRTQAVEVPVYNASGQRASLAQITAQLAAATQRVDKLIARAGAVPSVANLTAAHRDQWTRARTHLECDAGNRAALESADRALFGLSLDTDVNPEDMRDDERRLAVFAHSDGGTNRWFDKAIQLVVLADGRLGVNCEHAPVDALTTGRILMEVAQRERGPLKDLPPAADLPPPEPLVWNVSPETANAISQARAEARALATDLRVLLGGVGDFGARWIKTLGVSPDAFFQVALQAAYLRHHGQPAATYESASLRRFAHGRTETIRSCTADAQAFARVLDDPHVAERVKLELFRRAAATHTQLTAAATAGQGVDRHLLGLRAQLQSPEEAERAELFVDPAFAQSSAFVLSTSNTTPGDMFRGGFAPVVADGYGINYAMDRDDIKFSISDWRPAASTDAPAFKETIKRTLVDLYAAGEHVMSK</sequence>
<dbReference type="Proteomes" id="UP001150581">
    <property type="component" value="Unassembled WGS sequence"/>
</dbReference>
<protein>
    <submittedName>
        <fullName evidence="1">Uncharacterized protein</fullName>
    </submittedName>
</protein>
<name>A0ACC1I8D3_9FUNG</name>
<comment type="caution">
    <text evidence="1">The sequence shown here is derived from an EMBL/GenBank/DDBJ whole genome shotgun (WGS) entry which is preliminary data.</text>
</comment>
<accession>A0ACC1I8D3</accession>